<sequence length="149" mass="15885">MKEPTADQVATSPNDSGPNITPTAVPSADSVQAVLRAEYDSWDHDMRVCSHVLMGILAVYNYMSLMNTGHLHPQPCDLTLVPHIVIALVAVQSYIELEIVTTGRERDLPATANSGPTLRITLGACMAVSAMATARFLILSVRAGGLCVP</sequence>
<accession>A0A1B9H0U7</accession>
<evidence type="ECO:0000256" key="1">
    <source>
        <dbReference type="SAM" id="MobiDB-lite"/>
    </source>
</evidence>
<dbReference type="EMBL" id="KI669494">
    <property type="protein sequence ID" value="OCF36880.1"/>
    <property type="molecule type" value="Genomic_DNA"/>
</dbReference>
<protein>
    <submittedName>
        <fullName evidence="2">Uncharacterized protein</fullName>
    </submittedName>
</protein>
<dbReference type="Proteomes" id="UP000092666">
    <property type="component" value="Unassembled WGS sequence"/>
</dbReference>
<feature type="compositionally biased region" description="Polar residues" evidence="1">
    <location>
        <begin position="8"/>
        <end position="24"/>
    </location>
</feature>
<reference evidence="3" key="2">
    <citation type="submission" date="2013-12" db="EMBL/GenBank/DDBJ databases">
        <title>Evolution of pathogenesis and genome organization in the Tremellales.</title>
        <authorList>
            <person name="Cuomo C."/>
            <person name="Litvintseva A."/>
            <person name="Heitman J."/>
            <person name="Chen Y."/>
            <person name="Sun S."/>
            <person name="Springer D."/>
            <person name="Dromer F."/>
            <person name="Young S."/>
            <person name="Zeng Q."/>
            <person name="Chapman S."/>
            <person name="Gujja S."/>
            <person name="Saif S."/>
            <person name="Birren B."/>
        </authorList>
    </citation>
    <scope>NUCLEOTIDE SEQUENCE [LARGE SCALE GENOMIC DNA]</scope>
    <source>
        <strain evidence="3">BCC8398</strain>
    </source>
</reference>
<reference evidence="2 3" key="1">
    <citation type="submission" date="2013-07" db="EMBL/GenBank/DDBJ databases">
        <title>The Genome Sequence of Cryptococcus heveanensis BCC8398.</title>
        <authorList>
            <consortium name="The Broad Institute Genome Sequencing Platform"/>
            <person name="Cuomo C."/>
            <person name="Litvintseva A."/>
            <person name="Chen Y."/>
            <person name="Heitman J."/>
            <person name="Sun S."/>
            <person name="Springer D."/>
            <person name="Dromer F."/>
            <person name="Young S.K."/>
            <person name="Zeng Q."/>
            <person name="Gargeya S."/>
            <person name="Fitzgerald M."/>
            <person name="Abouelleil A."/>
            <person name="Alvarado L."/>
            <person name="Berlin A.M."/>
            <person name="Chapman S.B."/>
            <person name="Dewar J."/>
            <person name="Goldberg J."/>
            <person name="Griggs A."/>
            <person name="Gujja S."/>
            <person name="Hansen M."/>
            <person name="Howarth C."/>
            <person name="Imamovic A."/>
            <person name="Larimer J."/>
            <person name="McCowan C."/>
            <person name="Murphy C."/>
            <person name="Pearson M."/>
            <person name="Priest M."/>
            <person name="Roberts A."/>
            <person name="Saif S."/>
            <person name="Shea T."/>
            <person name="Sykes S."/>
            <person name="Wortman J."/>
            <person name="Nusbaum C."/>
            <person name="Birren B."/>
        </authorList>
    </citation>
    <scope>NUCLEOTIDE SEQUENCE [LARGE SCALE GENOMIC DNA]</scope>
    <source>
        <strain evidence="2 3">BCC8398</strain>
    </source>
</reference>
<feature type="region of interest" description="Disordered" evidence="1">
    <location>
        <begin position="1"/>
        <end position="25"/>
    </location>
</feature>
<organism evidence="2 3">
    <name type="scientific">Kwoniella heveanensis BCC8398</name>
    <dbReference type="NCBI Taxonomy" id="1296120"/>
    <lineage>
        <taxon>Eukaryota</taxon>
        <taxon>Fungi</taxon>
        <taxon>Dikarya</taxon>
        <taxon>Basidiomycota</taxon>
        <taxon>Agaricomycotina</taxon>
        <taxon>Tremellomycetes</taxon>
        <taxon>Tremellales</taxon>
        <taxon>Cryptococcaceae</taxon>
        <taxon>Kwoniella</taxon>
    </lineage>
</organism>
<dbReference type="AlphaFoldDB" id="A0A1B9H0U7"/>
<keyword evidence="3" id="KW-1185">Reference proteome</keyword>
<proteinExistence type="predicted"/>
<evidence type="ECO:0000313" key="2">
    <source>
        <dbReference type="EMBL" id="OCF36880.1"/>
    </source>
</evidence>
<gene>
    <name evidence="2" type="ORF">I316_01477</name>
</gene>
<evidence type="ECO:0000313" key="3">
    <source>
        <dbReference type="Proteomes" id="UP000092666"/>
    </source>
</evidence>
<name>A0A1B9H0U7_9TREE</name>